<sequence>MSQKQLESLIETKKAKLAIIGLGYVGLPVAAMFAEKGFDVLGMEIREDRVHTINSGKSPIEGDEPGLEELLKKVVGGKKLHATSNYEDLRNRDIILIDVETPVDETHTPRYAALKSACNSLSTVLKPGALVIIESTIAPGTMKGTVLPLLEKNGLKSGRDFLLGNCPERVMPGKLLANLRQMSRVCGGDSPDTSAIMMALYRNIVEADLDAADWATAELVKTVENAYRDVQIAFANEVALICEQAGADVMKVRELVNKSPFRQMHIPGAGVGGHCIPKDPWLLAYGVAGSEVPLRLIPAARAINDQMPHHMVRLLEKALAGQSKKLNECKVLVLGYAYLENSDDTRNSPSAALIGGLDALGAEVVIHDPYVNEYKGDVFEKAAGCDAVVAMVRHDEYVKINLDRLKSTLKTPVLIDGRRVFDAKSARQSGFDYWSVGLGR</sequence>
<feature type="domain" description="UDP-glucose/GDP-mannose dehydrogenase C-terminal" evidence="5">
    <location>
        <begin position="332"/>
        <end position="423"/>
    </location>
</feature>
<evidence type="ECO:0000256" key="4">
    <source>
        <dbReference type="PIRNR" id="PIRNR000124"/>
    </source>
</evidence>
<dbReference type="InterPro" id="IPR017476">
    <property type="entry name" value="UDP-Glc/GDP-Man"/>
</dbReference>
<evidence type="ECO:0000256" key="1">
    <source>
        <dbReference type="ARBA" id="ARBA00006601"/>
    </source>
</evidence>
<evidence type="ECO:0000256" key="2">
    <source>
        <dbReference type="ARBA" id="ARBA00023002"/>
    </source>
</evidence>
<keyword evidence="2" id="KW-0560">Oxidoreductase</keyword>
<dbReference type="Pfam" id="PF03721">
    <property type="entry name" value="UDPG_MGDP_dh_N"/>
    <property type="match status" value="1"/>
</dbReference>
<dbReference type="GO" id="GO:0016628">
    <property type="term" value="F:oxidoreductase activity, acting on the CH-CH group of donors, NAD or NADP as acceptor"/>
    <property type="evidence" value="ECO:0007669"/>
    <property type="project" value="InterPro"/>
</dbReference>
<evidence type="ECO:0000313" key="7">
    <source>
        <dbReference type="Proteomes" id="UP000050430"/>
    </source>
</evidence>
<dbReference type="InterPro" id="IPR028359">
    <property type="entry name" value="UDP_ManNAc/GlcNAc_DH"/>
</dbReference>
<dbReference type="InterPro" id="IPR036220">
    <property type="entry name" value="UDP-Glc/GDP-Man_DH_C_sf"/>
</dbReference>
<dbReference type="OrthoDB" id="9803238at2"/>
<keyword evidence="3" id="KW-0520">NAD</keyword>
<proteinExistence type="inferred from homology"/>
<dbReference type="NCBIfam" id="TIGR03026">
    <property type="entry name" value="NDP-sugDHase"/>
    <property type="match status" value="1"/>
</dbReference>
<dbReference type="InterPro" id="IPR001732">
    <property type="entry name" value="UDP-Glc/GDP-Man_DH_N"/>
</dbReference>
<keyword evidence="7" id="KW-1185">Reference proteome</keyword>
<name>A0A0P6WW41_9CHLR</name>
<dbReference type="SUPFAM" id="SSF52413">
    <property type="entry name" value="UDP-glucose/GDP-mannose dehydrogenase C-terminal domain"/>
    <property type="match status" value="1"/>
</dbReference>
<dbReference type="Pfam" id="PF00984">
    <property type="entry name" value="UDPG_MGDP_dh"/>
    <property type="match status" value="1"/>
</dbReference>
<dbReference type="STRING" id="229920.ADM99_13590"/>
<gene>
    <name evidence="6" type="ORF">ADM99_13590</name>
</gene>
<evidence type="ECO:0000313" key="6">
    <source>
        <dbReference type="EMBL" id="KPL70215.1"/>
    </source>
</evidence>
<comment type="similarity">
    <text evidence="1 4">Belongs to the UDP-glucose/GDP-mannose dehydrogenase family.</text>
</comment>
<dbReference type="Pfam" id="PF03720">
    <property type="entry name" value="UDPG_MGDP_dh_C"/>
    <property type="match status" value="1"/>
</dbReference>
<accession>A0A0P6WW41</accession>
<dbReference type="PANTHER" id="PTHR43491:SF2">
    <property type="entry name" value="UDP-N-ACETYL-D-MANNOSAMINE DEHYDROGENASE"/>
    <property type="match status" value="1"/>
</dbReference>
<dbReference type="RefSeq" id="WP_062422068.1">
    <property type="nucleotide sequence ID" value="NZ_BBYA01000010.1"/>
</dbReference>
<dbReference type="PIRSF" id="PIRSF000124">
    <property type="entry name" value="UDPglc_GDPman_dh"/>
    <property type="match status" value="1"/>
</dbReference>
<organism evidence="6 7">
    <name type="scientific">Leptolinea tardivitalis</name>
    <dbReference type="NCBI Taxonomy" id="229920"/>
    <lineage>
        <taxon>Bacteria</taxon>
        <taxon>Bacillati</taxon>
        <taxon>Chloroflexota</taxon>
        <taxon>Anaerolineae</taxon>
        <taxon>Anaerolineales</taxon>
        <taxon>Anaerolineaceae</taxon>
        <taxon>Leptolinea</taxon>
    </lineage>
</organism>
<dbReference type="GO" id="GO:0051287">
    <property type="term" value="F:NAD binding"/>
    <property type="evidence" value="ECO:0007669"/>
    <property type="project" value="InterPro"/>
</dbReference>
<dbReference type="PANTHER" id="PTHR43491">
    <property type="entry name" value="UDP-N-ACETYL-D-MANNOSAMINE DEHYDROGENASE"/>
    <property type="match status" value="1"/>
</dbReference>
<dbReference type="GO" id="GO:0016616">
    <property type="term" value="F:oxidoreductase activity, acting on the CH-OH group of donors, NAD or NADP as acceptor"/>
    <property type="evidence" value="ECO:0007669"/>
    <property type="project" value="InterPro"/>
</dbReference>
<dbReference type="InterPro" id="IPR014026">
    <property type="entry name" value="UDP-Glc/GDP-Man_DH_dimer"/>
</dbReference>
<protein>
    <recommendedName>
        <fullName evidence="5">UDP-glucose/GDP-mannose dehydrogenase C-terminal domain-containing protein</fullName>
    </recommendedName>
</protein>
<reference evidence="6 7" key="1">
    <citation type="submission" date="2015-07" db="EMBL/GenBank/DDBJ databases">
        <title>Genome sequence of Leptolinea tardivitalis DSM 16556.</title>
        <authorList>
            <person name="Hemp J."/>
            <person name="Ward L.M."/>
            <person name="Pace L.A."/>
            <person name="Fischer W.W."/>
        </authorList>
    </citation>
    <scope>NUCLEOTIDE SEQUENCE [LARGE SCALE GENOMIC DNA]</scope>
    <source>
        <strain evidence="6 7">YMTK-2</strain>
    </source>
</reference>
<dbReference type="InterPro" id="IPR008927">
    <property type="entry name" value="6-PGluconate_DH-like_C_sf"/>
</dbReference>
<dbReference type="SMART" id="SM00984">
    <property type="entry name" value="UDPG_MGDP_dh_C"/>
    <property type="match status" value="1"/>
</dbReference>
<dbReference type="Proteomes" id="UP000050430">
    <property type="component" value="Unassembled WGS sequence"/>
</dbReference>
<dbReference type="EMBL" id="LGCK01000014">
    <property type="protein sequence ID" value="KPL70215.1"/>
    <property type="molecule type" value="Genomic_DNA"/>
</dbReference>
<dbReference type="Gene3D" id="3.40.50.720">
    <property type="entry name" value="NAD(P)-binding Rossmann-like Domain"/>
    <property type="match status" value="2"/>
</dbReference>
<dbReference type="SUPFAM" id="SSF51735">
    <property type="entry name" value="NAD(P)-binding Rossmann-fold domains"/>
    <property type="match status" value="1"/>
</dbReference>
<evidence type="ECO:0000259" key="5">
    <source>
        <dbReference type="SMART" id="SM00984"/>
    </source>
</evidence>
<dbReference type="SUPFAM" id="SSF48179">
    <property type="entry name" value="6-phosphogluconate dehydrogenase C-terminal domain-like"/>
    <property type="match status" value="1"/>
</dbReference>
<dbReference type="GO" id="GO:0000271">
    <property type="term" value="P:polysaccharide biosynthetic process"/>
    <property type="evidence" value="ECO:0007669"/>
    <property type="project" value="InterPro"/>
</dbReference>
<comment type="caution">
    <text evidence="6">The sequence shown here is derived from an EMBL/GenBank/DDBJ whole genome shotgun (WGS) entry which is preliminary data.</text>
</comment>
<dbReference type="PIRSF" id="PIRSF500136">
    <property type="entry name" value="UDP_ManNAc_DH"/>
    <property type="match status" value="1"/>
</dbReference>
<dbReference type="AlphaFoldDB" id="A0A0P6WW41"/>
<dbReference type="InterPro" id="IPR014027">
    <property type="entry name" value="UDP-Glc/GDP-Man_DH_C"/>
</dbReference>
<evidence type="ECO:0000256" key="3">
    <source>
        <dbReference type="ARBA" id="ARBA00023027"/>
    </source>
</evidence>
<dbReference type="InterPro" id="IPR036291">
    <property type="entry name" value="NAD(P)-bd_dom_sf"/>
</dbReference>